<evidence type="ECO:0000313" key="6">
    <source>
        <dbReference type="EMBL" id="PSL47215.1"/>
    </source>
</evidence>
<dbReference type="PROSITE" id="PS00149">
    <property type="entry name" value="SULFATASE_2"/>
    <property type="match status" value="1"/>
</dbReference>
<dbReference type="EMBL" id="PYAW01000002">
    <property type="protein sequence ID" value="PSL47215.1"/>
    <property type="molecule type" value="Genomic_DNA"/>
</dbReference>
<dbReference type="PANTHER" id="PTHR42693:SF33">
    <property type="entry name" value="ARYLSULFATASE"/>
    <property type="match status" value="1"/>
</dbReference>
<dbReference type="InterPro" id="IPR050738">
    <property type="entry name" value="Sulfatase"/>
</dbReference>
<dbReference type="InterPro" id="IPR024607">
    <property type="entry name" value="Sulfatase_CS"/>
</dbReference>
<dbReference type="Gene3D" id="3.40.720.10">
    <property type="entry name" value="Alkaline Phosphatase, subunit A"/>
    <property type="match status" value="1"/>
</dbReference>
<accession>A0A2P8HLW9</accession>
<dbReference type="PANTHER" id="PTHR42693">
    <property type="entry name" value="ARYLSULFATASE FAMILY MEMBER"/>
    <property type="match status" value="1"/>
</dbReference>
<dbReference type="Pfam" id="PF00884">
    <property type="entry name" value="Sulfatase"/>
    <property type="match status" value="1"/>
</dbReference>
<keyword evidence="4" id="KW-0106">Calcium</keyword>
<reference evidence="6 7" key="1">
    <citation type="submission" date="2018-03" db="EMBL/GenBank/DDBJ databases">
        <title>Genomic Encyclopedia of Archaeal and Bacterial Type Strains, Phase II (KMG-II): from individual species to whole genera.</title>
        <authorList>
            <person name="Goeker M."/>
        </authorList>
    </citation>
    <scope>NUCLEOTIDE SEQUENCE [LARGE SCALE GENOMIC DNA]</scope>
    <source>
        <strain evidence="6 7">DSM 24859</strain>
    </source>
</reference>
<evidence type="ECO:0000256" key="3">
    <source>
        <dbReference type="ARBA" id="ARBA00022801"/>
    </source>
</evidence>
<organism evidence="6 7">
    <name type="scientific">Chitinophaga niastensis</name>
    <dbReference type="NCBI Taxonomy" id="536980"/>
    <lineage>
        <taxon>Bacteria</taxon>
        <taxon>Pseudomonadati</taxon>
        <taxon>Bacteroidota</taxon>
        <taxon>Chitinophagia</taxon>
        <taxon>Chitinophagales</taxon>
        <taxon>Chitinophagaceae</taxon>
        <taxon>Chitinophaga</taxon>
    </lineage>
</organism>
<comment type="similarity">
    <text evidence="1">Belongs to the sulfatase family.</text>
</comment>
<dbReference type="OrthoDB" id="9803751at2"/>
<evidence type="ECO:0000256" key="2">
    <source>
        <dbReference type="ARBA" id="ARBA00022723"/>
    </source>
</evidence>
<evidence type="ECO:0000256" key="4">
    <source>
        <dbReference type="ARBA" id="ARBA00022837"/>
    </source>
</evidence>
<dbReference type="GO" id="GO:0046872">
    <property type="term" value="F:metal ion binding"/>
    <property type="evidence" value="ECO:0007669"/>
    <property type="project" value="UniProtKB-KW"/>
</dbReference>
<dbReference type="SUPFAM" id="SSF53649">
    <property type="entry name" value="Alkaline phosphatase-like"/>
    <property type="match status" value="1"/>
</dbReference>
<dbReference type="Gene3D" id="3.30.1120.10">
    <property type="match status" value="1"/>
</dbReference>
<dbReference type="PROSITE" id="PS00523">
    <property type="entry name" value="SULFATASE_1"/>
    <property type="match status" value="1"/>
</dbReference>
<evidence type="ECO:0000259" key="5">
    <source>
        <dbReference type="Pfam" id="PF00884"/>
    </source>
</evidence>
<dbReference type="AlphaFoldDB" id="A0A2P8HLW9"/>
<keyword evidence="7" id="KW-1185">Reference proteome</keyword>
<gene>
    <name evidence="6" type="ORF">CLV51_10260</name>
</gene>
<proteinExistence type="inferred from homology"/>
<dbReference type="RefSeq" id="WP_106527691.1">
    <property type="nucleotide sequence ID" value="NZ_PYAW01000002.1"/>
</dbReference>
<dbReference type="InterPro" id="IPR017850">
    <property type="entry name" value="Alkaline_phosphatase_core_sf"/>
</dbReference>
<comment type="caution">
    <text evidence="6">The sequence shown here is derived from an EMBL/GenBank/DDBJ whole genome shotgun (WGS) entry which is preliminary data.</text>
</comment>
<dbReference type="Proteomes" id="UP000240971">
    <property type="component" value="Unassembled WGS sequence"/>
</dbReference>
<sequence>MTSFITFKTPLLLLTIVVGFITASATRNLSDKKPAPKRRPNVIVILADDLGYSDLHAFGNEVIKTPNIDALGNDGTRFTYAFSTAAICSPSRAGIMTGRYQQRFGFEYLVPQDAGVKLSPEQQQSLAARLKSRNSTIEKLDITDEEFDKLPKGLPATEISLAQLFHNNGYKTAIIGKWHLGEKEGFYPQQRGFDYHFGFYSGLTMYAPEKTPGVVDWHLPWAMSELAAWHRNGSNRIVRNNIEVKEKQYLTDKLADEAIQYITENKDQPFLLYLPFNAPHDPFQAKQEDFDLYPNVKDTTKRVYYGMITALDRAVGRIRQQLKQLNLDEETIIFFTSDNGGATYTRATDNKPLKGGKLSDFDGGIRIPFYVVYPGKVPAGKQYQQAVSNLDIYSTAVAVAGIPLPKDRVYDGVNLLPFLQSKQTKTPHEVLYWRSGYSKAILKGDFKLYVNERNHKEFLYNVKDDLSEKKDIAALNPQKLQELKADLAKWEGQVKKPVWPSRYSYSLEIDGEYYPFPI</sequence>
<evidence type="ECO:0000313" key="7">
    <source>
        <dbReference type="Proteomes" id="UP000240971"/>
    </source>
</evidence>
<evidence type="ECO:0000256" key="1">
    <source>
        <dbReference type="ARBA" id="ARBA00008779"/>
    </source>
</evidence>
<name>A0A2P8HLW9_CHINA</name>
<protein>
    <submittedName>
        <fullName evidence="6">Arylsulfatase A-like enzyme</fullName>
    </submittedName>
</protein>
<keyword evidence="3" id="KW-0378">Hydrolase</keyword>
<feature type="domain" description="Sulfatase N-terminal" evidence="5">
    <location>
        <begin position="40"/>
        <end position="402"/>
    </location>
</feature>
<dbReference type="GO" id="GO:0004065">
    <property type="term" value="F:arylsulfatase activity"/>
    <property type="evidence" value="ECO:0007669"/>
    <property type="project" value="TreeGrafter"/>
</dbReference>
<dbReference type="InterPro" id="IPR000917">
    <property type="entry name" value="Sulfatase_N"/>
</dbReference>
<keyword evidence="2" id="KW-0479">Metal-binding</keyword>